<dbReference type="InterPro" id="IPR003661">
    <property type="entry name" value="HisK_dim/P_dom"/>
</dbReference>
<comment type="subcellular location">
    <subcellularLocation>
        <location evidence="2">Membrane</location>
    </subcellularLocation>
</comment>
<feature type="transmembrane region" description="Helical" evidence="11">
    <location>
        <begin position="165"/>
        <end position="188"/>
    </location>
</feature>
<evidence type="ECO:0000256" key="8">
    <source>
        <dbReference type="ARBA" id="ARBA00022989"/>
    </source>
</evidence>
<dbReference type="InterPro" id="IPR036890">
    <property type="entry name" value="HATPase_C_sf"/>
</dbReference>
<feature type="domain" description="Histidine kinase" evidence="12">
    <location>
        <begin position="249"/>
        <end position="462"/>
    </location>
</feature>
<dbReference type="InterPro" id="IPR003660">
    <property type="entry name" value="HAMP_dom"/>
</dbReference>
<dbReference type="RefSeq" id="WP_194116140.1">
    <property type="nucleotide sequence ID" value="NZ_JADFUA010000005.1"/>
</dbReference>
<dbReference type="Proteomes" id="UP000604481">
    <property type="component" value="Unassembled WGS sequence"/>
</dbReference>
<dbReference type="Pfam" id="PF00512">
    <property type="entry name" value="HisKA"/>
    <property type="match status" value="1"/>
</dbReference>
<dbReference type="Gene3D" id="3.30.565.10">
    <property type="entry name" value="Histidine kinase-like ATPase, C-terminal domain"/>
    <property type="match status" value="1"/>
</dbReference>
<evidence type="ECO:0000256" key="6">
    <source>
        <dbReference type="ARBA" id="ARBA00022692"/>
    </source>
</evidence>
<evidence type="ECO:0000256" key="1">
    <source>
        <dbReference type="ARBA" id="ARBA00000085"/>
    </source>
</evidence>
<dbReference type="InterPro" id="IPR004358">
    <property type="entry name" value="Sig_transdc_His_kin-like_C"/>
</dbReference>
<dbReference type="AlphaFoldDB" id="A0A8J7KEJ9"/>
<dbReference type="InterPro" id="IPR003594">
    <property type="entry name" value="HATPase_dom"/>
</dbReference>
<keyword evidence="15" id="KW-1185">Reference proteome</keyword>
<dbReference type="EC" id="2.7.13.3" evidence="3"/>
<keyword evidence="8 11" id="KW-1133">Transmembrane helix</keyword>
<evidence type="ECO:0000256" key="9">
    <source>
        <dbReference type="ARBA" id="ARBA00023012"/>
    </source>
</evidence>
<evidence type="ECO:0000256" key="10">
    <source>
        <dbReference type="ARBA" id="ARBA00023136"/>
    </source>
</evidence>
<proteinExistence type="predicted"/>
<dbReference type="Pfam" id="PF02518">
    <property type="entry name" value="HATPase_c"/>
    <property type="match status" value="1"/>
</dbReference>
<evidence type="ECO:0000256" key="3">
    <source>
        <dbReference type="ARBA" id="ARBA00012438"/>
    </source>
</evidence>
<keyword evidence="4" id="KW-0597">Phosphoprotein</keyword>
<feature type="transmembrane region" description="Helical" evidence="11">
    <location>
        <begin position="12"/>
        <end position="38"/>
    </location>
</feature>
<dbReference type="SMART" id="SM00388">
    <property type="entry name" value="HisKA"/>
    <property type="match status" value="1"/>
</dbReference>
<dbReference type="GO" id="GO:0005886">
    <property type="term" value="C:plasma membrane"/>
    <property type="evidence" value="ECO:0007669"/>
    <property type="project" value="TreeGrafter"/>
</dbReference>
<evidence type="ECO:0000313" key="15">
    <source>
        <dbReference type="Proteomes" id="UP000604481"/>
    </source>
</evidence>
<dbReference type="CDD" id="cd00082">
    <property type="entry name" value="HisKA"/>
    <property type="match status" value="1"/>
</dbReference>
<dbReference type="SMART" id="SM00387">
    <property type="entry name" value="HATPase_c"/>
    <property type="match status" value="1"/>
</dbReference>
<name>A0A8J7KEJ9_9NEIS</name>
<dbReference type="SUPFAM" id="SSF47384">
    <property type="entry name" value="Homodimeric domain of signal transducing histidine kinase"/>
    <property type="match status" value="1"/>
</dbReference>
<organism evidence="14 15">
    <name type="scientific">Chitinilyticum piscinae</name>
    <dbReference type="NCBI Taxonomy" id="2866724"/>
    <lineage>
        <taxon>Bacteria</taxon>
        <taxon>Pseudomonadati</taxon>
        <taxon>Pseudomonadota</taxon>
        <taxon>Betaproteobacteria</taxon>
        <taxon>Neisseriales</taxon>
        <taxon>Chitinibacteraceae</taxon>
        <taxon>Chitinilyticum</taxon>
    </lineage>
</organism>
<dbReference type="PROSITE" id="PS50109">
    <property type="entry name" value="HIS_KIN"/>
    <property type="match status" value="1"/>
</dbReference>
<dbReference type="SUPFAM" id="SSF55874">
    <property type="entry name" value="ATPase domain of HSP90 chaperone/DNA topoisomerase II/histidine kinase"/>
    <property type="match status" value="1"/>
</dbReference>
<dbReference type="PRINTS" id="PR00344">
    <property type="entry name" value="BCTRLSENSOR"/>
</dbReference>
<dbReference type="Gene3D" id="1.10.287.130">
    <property type="match status" value="1"/>
</dbReference>
<dbReference type="PANTHER" id="PTHR45436">
    <property type="entry name" value="SENSOR HISTIDINE KINASE YKOH"/>
    <property type="match status" value="1"/>
</dbReference>
<dbReference type="InterPro" id="IPR050428">
    <property type="entry name" value="TCS_sensor_his_kinase"/>
</dbReference>
<reference evidence="14 15" key="1">
    <citation type="submission" date="2020-10" db="EMBL/GenBank/DDBJ databases">
        <title>The genome sequence of Chitinilyticum litopenaei 4Y14.</title>
        <authorList>
            <person name="Liu Y."/>
        </authorList>
    </citation>
    <scope>NUCLEOTIDE SEQUENCE [LARGE SCALE GENOMIC DNA]</scope>
    <source>
        <strain evidence="14 15">4Y14</strain>
    </source>
</reference>
<keyword evidence="7 14" id="KW-0418">Kinase</keyword>
<accession>A0A8J7KEJ9</accession>
<evidence type="ECO:0000256" key="4">
    <source>
        <dbReference type="ARBA" id="ARBA00022553"/>
    </source>
</evidence>
<evidence type="ECO:0000313" key="14">
    <source>
        <dbReference type="EMBL" id="MBE9609609.1"/>
    </source>
</evidence>
<dbReference type="PANTHER" id="PTHR45436:SF1">
    <property type="entry name" value="SENSOR PROTEIN QSEC"/>
    <property type="match status" value="1"/>
</dbReference>
<evidence type="ECO:0000256" key="5">
    <source>
        <dbReference type="ARBA" id="ARBA00022679"/>
    </source>
</evidence>
<comment type="catalytic activity">
    <reaction evidence="1">
        <text>ATP + protein L-histidine = ADP + protein N-phospho-L-histidine.</text>
        <dbReference type="EC" id="2.7.13.3"/>
    </reaction>
</comment>
<keyword evidence="5" id="KW-0808">Transferase</keyword>
<comment type="caution">
    <text evidence="14">The sequence shown here is derived from an EMBL/GenBank/DDBJ whole genome shotgun (WGS) entry which is preliminary data.</text>
</comment>
<keyword evidence="9" id="KW-0902">Two-component regulatory system</keyword>
<evidence type="ECO:0000259" key="13">
    <source>
        <dbReference type="PROSITE" id="PS50885"/>
    </source>
</evidence>
<dbReference type="InterPro" id="IPR013727">
    <property type="entry name" value="2CSK_N"/>
</dbReference>
<sequence length="470" mass="51571">MQTSKRTLKQQLLKWLLLPQLVFWLVGAALSYGVALHYANTIIDGNLQQIGRALSLLISTTPAGVNVALPPEAARLLDSSQQGSIHYTIRDPAGNVVSSNTLLPLPGKTELSKLTAEPELYNAQLGESALRIAILRLSPANGPYPWLIFQTAQKADYRNNLSHQIILSIALPLALLMLATSILVWWGLGTGLRPLAKLRNLVANRKPQDMSPIVMPDAPDEVIQIADSLNELLSTTEASIARQRRFIADAAHQLRTPLAGLKSQTELAMRETSPEQLRDRLRMVHTSATRSIHLVNQLLTLARSEPGSQTGIPKVQMDLARMLRDITAESVPRALAAGVDLGCEIFVSEAVTEGNSALLRELFINLVDNAIKYIPRNGCITVRLLEDATHYRISVEDDGPGIPDEDKVRVFERFYRREQTGNGCGLGMAIVREIAERHGGTVELRDADPHGLIVLVSLPHHKPVQPPGED</sequence>
<keyword evidence="6 11" id="KW-0812">Transmembrane</keyword>
<evidence type="ECO:0000256" key="2">
    <source>
        <dbReference type="ARBA" id="ARBA00004370"/>
    </source>
</evidence>
<keyword evidence="10 11" id="KW-0472">Membrane</keyword>
<evidence type="ECO:0000259" key="12">
    <source>
        <dbReference type="PROSITE" id="PS50109"/>
    </source>
</evidence>
<dbReference type="GO" id="GO:0000155">
    <property type="term" value="F:phosphorelay sensor kinase activity"/>
    <property type="evidence" value="ECO:0007669"/>
    <property type="project" value="InterPro"/>
</dbReference>
<dbReference type="CDD" id="cd00075">
    <property type="entry name" value="HATPase"/>
    <property type="match status" value="1"/>
</dbReference>
<dbReference type="Pfam" id="PF08521">
    <property type="entry name" value="2CSK_N"/>
    <property type="match status" value="1"/>
</dbReference>
<feature type="domain" description="HAMP" evidence="13">
    <location>
        <begin position="189"/>
        <end position="241"/>
    </location>
</feature>
<gene>
    <name evidence="14" type="ORF">INR99_09610</name>
</gene>
<dbReference type="PROSITE" id="PS50885">
    <property type="entry name" value="HAMP"/>
    <property type="match status" value="1"/>
</dbReference>
<dbReference type="EMBL" id="JADFUA010000005">
    <property type="protein sequence ID" value="MBE9609609.1"/>
    <property type="molecule type" value="Genomic_DNA"/>
</dbReference>
<protein>
    <recommendedName>
        <fullName evidence="3">histidine kinase</fullName>
        <ecNumber evidence="3">2.7.13.3</ecNumber>
    </recommendedName>
</protein>
<evidence type="ECO:0000256" key="11">
    <source>
        <dbReference type="SAM" id="Phobius"/>
    </source>
</evidence>
<dbReference type="InterPro" id="IPR005467">
    <property type="entry name" value="His_kinase_dom"/>
</dbReference>
<dbReference type="InterPro" id="IPR036097">
    <property type="entry name" value="HisK_dim/P_sf"/>
</dbReference>
<evidence type="ECO:0000256" key="7">
    <source>
        <dbReference type="ARBA" id="ARBA00022777"/>
    </source>
</evidence>